<accession>A0A423PI03</accession>
<dbReference type="InterPro" id="IPR017776">
    <property type="entry name" value="FeS_assembly_SufT_put"/>
</dbReference>
<dbReference type="PANTHER" id="PTHR42831:SF1">
    <property type="entry name" value="FE-S PROTEIN MATURATION AUXILIARY FACTOR YITW"/>
    <property type="match status" value="1"/>
</dbReference>
<evidence type="ECO:0000313" key="2">
    <source>
        <dbReference type="EMBL" id="ROO25268.1"/>
    </source>
</evidence>
<comment type="caution">
    <text evidence="2">The sequence shown here is derived from an EMBL/GenBank/DDBJ whole genome shotgun (WGS) entry which is preliminary data.</text>
</comment>
<dbReference type="PANTHER" id="PTHR42831">
    <property type="entry name" value="FE-S PROTEIN MATURATION AUXILIARY FACTOR YITW"/>
    <property type="match status" value="1"/>
</dbReference>
<dbReference type="InterPro" id="IPR002744">
    <property type="entry name" value="MIP18-like"/>
</dbReference>
<dbReference type="InterPro" id="IPR052339">
    <property type="entry name" value="Fe-S_Maturation_MIP18"/>
</dbReference>
<dbReference type="EMBL" id="AYKG01000049">
    <property type="protein sequence ID" value="ROO25268.1"/>
    <property type="molecule type" value="Genomic_DNA"/>
</dbReference>
<dbReference type="OrthoDB" id="9805360at2"/>
<name>A0A423PI03_9GAMM</name>
<dbReference type="InParanoid" id="A0A423PI03"/>
<dbReference type="InterPro" id="IPR034904">
    <property type="entry name" value="FSCA_dom_sf"/>
</dbReference>
<gene>
    <name evidence="2" type="ORF">SAJA_13205</name>
</gene>
<keyword evidence="3" id="KW-1185">Reference proteome</keyword>
<proteinExistence type="predicted"/>
<dbReference type="NCBIfam" id="TIGR03406">
    <property type="entry name" value="FeS_long_SufT"/>
    <property type="match status" value="1"/>
</dbReference>
<dbReference type="AlphaFoldDB" id="A0A423PI03"/>
<dbReference type="Pfam" id="PF01883">
    <property type="entry name" value="FeS_assembly_P"/>
    <property type="match status" value="1"/>
</dbReference>
<dbReference type="Gene3D" id="3.30.300.130">
    <property type="entry name" value="Fe-S cluster assembly (FSCA)"/>
    <property type="match status" value="1"/>
</dbReference>
<dbReference type="SUPFAM" id="SSF117916">
    <property type="entry name" value="Fe-S cluster assembly (FSCA) domain-like"/>
    <property type="match status" value="1"/>
</dbReference>
<evidence type="ECO:0000259" key="1">
    <source>
        <dbReference type="Pfam" id="PF01883"/>
    </source>
</evidence>
<dbReference type="Proteomes" id="UP000285310">
    <property type="component" value="Unassembled WGS sequence"/>
</dbReference>
<evidence type="ECO:0000313" key="3">
    <source>
        <dbReference type="Proteomes" id="UP000285310"/>
    </source>
</evidence>
<feature type="domain" description="MIP18 family-like" evidence="1">
    <location>
        <begin position="86"/>
        <end position="159"/>
    </location>
</feature>
<reference evidence="2 3" key="1">
    <citation type="submission" date="2013-10" db="EMBL/GenBank/DDBJ databases">
        <title>Salinisphaera japonica YTM-1 Genome Sequencing.</title>
        <authorList>
            <person name="Lai Q."/>
            <person name="Li C."/>
            <person name="Shao Z."/>
        </authorList>
    </citation>
    <scope>NUCLEOTIDE SEQUENCE [LARGE SCALE GENOMIC DNA]</scope>
    <source>
        <strain evidence="2 3">YTM-1</strain>
    </source>
</reference>
<protein>
    <submittedName>
        <fullName evidence="2">FeS assembly SUF system protein SufT</fullName>
    </submittedName>
</protein>
<organism evidence="2 3">
    <name type="scientific">Salinisphaera japonica YTM-1</name>
    <dbReference type="NCBI Taxonomy" id="1209778"/>
    <lineage>
        <taxon>Bacteria</taxon>
        <taxon>Pseudomonadati</taxon>
        <taxon>Pseudomonadota</taxon>
        <taxon>Gammaproteobacteria</taxon>
        <taxon>Salinisphaerales</taxon>
        <taxon>Salinisphaeraceae</taxon>
        <taxon>Salinisphaera</taxon>
    </lineage>
</organism>
<sequence length="183" mass="20039">MQMPHNEPVTFTRDCEAVLIPAGDTVEIPVGTHGNITQALGGSFTVYIAGNLIRIAGDNADAIGQEPPEPLHLPDDATAEDVEKLVWEQMETVFDPEIPINLVDLGLIYRCEFDHSDPDKRVIEIDMTLTAPGCGMGDILVDDVKAKVRMVPTVARVNVEMVFDPPWTMEMMSDAAKLHVGML</sequence>
<dbReference type="RefSeq" id="WP_123659101.1">
    <property type="nucleotide sequence ID" value="NZ_AYKG01000049.1"/>
</dbReference>